<gene>
    <name evidence="2" type="ORF">JOQ06_022482</name>
</gene>
<evidence type="ECO:0000256" key="1">
    <source>
        <dbReference type="SAM" id="MobiDB-lite"/>
    </source>
</evidence>
<feature type="region of interest" description="Disordered" evidence="1">
    <location>
        <begin position="1"/>
        <end position="31"/>
    </location>
</feature>
<evidence type="ECO:0000313" key="2">
    <source>
        <dbReference type="EMBL" id="KAJ4921450.1"/>
    </source>
</evidence>
<proteinExistence type="predicted"/>
<accession>A0AAD6F5K0</accession>
<feature type="compositionally biased region" description="Basic residues" evidence="1">
    <location>
        <begin position="1"/>
        <end position="13"/>
    </location>
</feature>
<name>A0AAD6F5K0_9TELE</name>
<feature type="compositionally biased region" description="Pro residues" evidence="1">
    <location>
        <begin position="14"/>
        <end position="23"/>
    </location>
</feature>
<dbReference type="AlphaFoldDB" id="A0AAD6F5K0"/>
<sequence length="73" mass="8249">MCVSTHPHHHHRPPNTPQHPPSPLKQESVNDSNLIPAETHVTVCECLRSFCKITNVKNKCVKISEENVSFLIL</sequence>
<keyword evidence="3" id="KW-1185">Reference proteome</keyword>
<comment type="caution">
    <text evidence="2">The sequence shown here is derived from an EMBL/GenBank/DDBJ whole genome shotgun (WGS) entry which is preliminary data.</text>
</comment>
<organism evidence="2 3">
    <name type="scientific">Pogonophryne albipinna</name>
    <dbReference type="NCBI Taxonomy" id="1090488"/>
    <lineage>
        <taxon>Eukaryota</taxon>
        <taxon>Metazoa</taxon>
        <taxon>Chordata</taxon>
        <taxon>Craniata</taxon>
        <taxon>Vertebrata</taxon>
        <taxon>Euteleostomi</taxon>
        <taxon>Actinopterygii</taxon>
        <taxon>Neopterygii</taxon>
        <taxon>Teleostei</taxon>
        <taxon>Neoteleostei</taxon>
        <taxon>Acanthomorphata</taxon>
        <taxon>Eupercaria</taxon>
        <taxon>Perciformes</taxon>
        <taxon>Notothenioidei</taxon>
        <taxon>Pogonophryne</taxon>
    </lineage>
</organism>
<evidence type="ECO:0000313" key="3">
    <source>
        <dbReference type="Proteomes" id="UP001219934"/>
    </source>
</evidence>
<protein>
    <submittedName>
        <fullName evidence="2">Uncharacterized protein</fullName>
    </submittedName>
</protein>
<dbReference type="Proteomes" id="UP001219934">
    <property type="component" value="Unassembled WGS sequence"/>
</dbReference>
<reference evidence="2" key="1">
    <citation type="submission" date="2022-11" db="EMBL/GenBank/DDBJ databases">
        <title>Chromosome-level genome of Pogonophryne albipinna.</title>
        <authorList>
            <person name="Jo E."/>
        </authorList>
    </citation>
    <scope>NUCLEOTIDE SEQUENCE</scope>
    <source>
        <strain evidence="2">SGF0006</strain>
        <tissue evidence="2">Muscle</tissue>
    </source>
</reference>
<dbReference type="EMBL" id="JAPTMU010000121">
    <property type="protein sequence ID" value="KAJ4921450.1"/>
    <property type="molecule type" value="Genomic_DNA"/>
</dbReference>